<dbReference type="EMBL" id="PTPX01000007">
    <property type="protein sequence ID" value="RAL19201.1"/>
    <property type="molecule type" value="Genomic_DNA"/>
</dbReference>
<dbReference type="Proteomes" id="UP000248689">
    <property type="component" value="Unassembled WGS sequence"/>
</dbReference>
<evidence type="ECO:0000256" key="1">
    <source>
        <dbReference type="SAM" id="Coils"/>
    </source>
</evidence>
<comment type="caution">
    <text evidence="3">The sequence shown here is derived from an EMBL/GenBank/DDBJ whole genome shotgun (WGS) entry which is preliminary data.</text>
</comment>
<proteinExistence type="predicted"/>
<dbReference type="AlphaFoldDB" id="A0A328C021"/>
<protein>
    <submittedName>
        <fullName evidence="3">Uncharacterized protein</fullName>
    </submittedName>
</protein>
<dbReference type="OrthoDB" id="5679169at2"/>
<dbReference type="RefSeq" id="WP_111749490.1">
    <property type="nucleotide sequence ID" value="NZ_PTPX01000007.1"/>
</dbReference>
<evidence type="ECO:0000256" key="2">
    <source>
        <dbReference type="SAM" id="Phobius"/>
    </source>
</evidence>
<feature type="transmembrane region" description="Helical" evidence="2">
    <location>
        <begin position="24"/>
        <end position="43"/>
    </location>
</feature>
<keyword evidence="2" id="KW-1133">Transmembrane helix</keyword>
<name>A0A328C021_9PAST</name>
<keyword evidence="4" id="KW-1185">Reference proteome</keyword>
<feature type="coiled-coil region" evidence="1">
    <location>
        <begin position="59"/>
        <end position="86"/>
    </location>
</feature>
<accession>A0A328C021</accession>
<keyword evidence="2" id="KW-0812">Transmembrane</keyword>
<organism evidence="3 4">
    <name type="scientific">Glaesserella australis</name>
    <dbReference type="NCBI Taxonomy" id="2094024"/>
    <lineage>
        <taxon>Bacteria</taxon>
        <taxon>Pseudomonadati</taxon>
        <taxon>Pseudomonadota</taxon>
        <taxon>Gammaproteobacteria</taxon>
        <taxon>Pasteurellales</taxon>
        <taxon>Pasteurellaceae</taxon>
        <taxon>Glaesserella</taxon>
    </lineage>
</organism>
<keyword evidence="1" id="KW-0175">Coiled coil</keyword>
<sequence length="170" mass="20315">MEWQGINLNGFREQQWLKQTEKNLWFLTACICISITSLAIISWHNQLLYQQDREIQKQVEQQKAHNAELIEKIEQLSLQHQNQTYETISSEQINAFVHYLKHIQLSGVIDTIHFYKNNQAILKIVGKLQDEKEIKILEDQIKASNHQYQIEHIQMNKNHQFEFSLLIYIK</sequence>
<keyword evidence="2" id="KW-0472">Membrane</keyword>
<gene>
    <name evidence="3" type="ORF">C5N92_03540</name>
</gene>
<evidence type="ECO:0000313" key="3">
    <source>
        <dbReference type="EMBL" id="RAL19201.1"/>
    </source>
</evidence>
<reference evidence="4" key="1">
    <citation type="submission" date="2018-02" db="EMBL/GenBank/DDBJ databases">
        <title>Glaesserella australis sp. nov., isolated from the lungs of pigs.</title>
        <authorList>
            <person name="Turni C."/>
            <person name="Christensen H."/>
        </authorList>
    </citation>
    <scope>NUCLEOTIDE SEQUENCE [LARGE SCALE GENOMIC DNA]</scope>
    <source>
        <strain evidence="4">HS4635</strain>
    </source>
</reference>
<evidence type="ECO:0000313" key="4">
    <source>
        <dbReference type="Proteomes" id="UP000248689"/>
    </source>
</evidence>